<keyword evidence="3" id="KW-1185">Reference proteome</keyword>
<evidence type="ECO:0000313" key="3">
    <source>
        <dbReference type="Proteomes" id="UP001165283"/>
    </source>
</evidence>
<evidence type="ECO:0000256" key="1">
    <source>
        <dbReference type="SAM" id="MobiDB-lite"/>
    </source>
</evidence>
<feature type="compositionally biased region" description="Low complexity" evidence="1">
    <location>
        <begin position="1"/>
        <end position="15"/>
    </location>
</feature>
<protein>
    <submittedName>
        <fullName evidence="2">Uncharacterized protein</fullName>
    </submittedName>
</protein>
<proteinExistence type="predicted"/>
<name>A0ABT1AAQ6_9PSEU</name>
<dbReference type="Proteomes" id="UP001165283">
    <property type="component" value="Unassembled WGS sequence"/>
</dbReference>
<gene>
    <name evidence="2" type="ORF">KDL28_34150</name>
</gene>
<dbReference type="RefSeq" id="WP_252445402.1">
    <property type="nucleotide sequence ID" value="NZ_JAGSOV010000077.1"/>
</dbReference>
<comment type="caution">
    <text evidence="2">The sequence shown here is derived from an EMBL/GenBank/DDBJ whole genome shotgun (WGS) entry which is preliminary data.</text>
</comment>
<feature type="region of interest" description="Disordered" evidence="1">
    <location>
        <begin position="1"/>
        <end position="21"/>
    </location>
</feature>
<reference evidence="2" key="1">
    <citation type="submission" date="2021-04" db="EMBL/GenBank/DDBJ databases">
        <title>Pseudonocardia sp. nov., isolated from sandy soil of mangrove forest.</title>
        <authorList>
            <person name="Zan Z."/>
            <person name="Huang R."/>
            <person name="Liu W."/>
        </authorList>
    </citation>
    <scope>NUCLEOTIDE SEQUENCE</scope>
    <source>
        <strain evidence="2">S2-4</strain>
    </source>
</reference>
<organism evidence="2 3">
    <name type="scientific">Pseudonocardia humida</name>
    <dbReference type="NCBI Taxonomy" id="2800819"/>
    <lineage>
        <taxon>Bacteria</taxon>
        <taxon>Bacillati</taxon>
        <taxon>Actinomycetota</taxon>
        <taxon>Actinomycetes</taxon>
        <taxon>Pseudonocardiales</taxon>
        <taxon>Pseudonocardiaceae</taxon>
        <taxon>Pseudonocardia</taxon>
    </lineage>
</organism>
<evidence type="ECO:0000313" key="2">
    <source>
        <dbReference type="EMBL" id="MCO1660114.1"/>
    </source>
</evidence>
<accession>A0ABT1AAQ6</accession>
<dbReference type="EMBL" id="JAGSOV010000077">
    <property type="protein sequence ID" value="MCO1660114.1"/>
    <property type="molecule type" value="Genomic_DNA"/>
</dbReference>
<sequence>MADGTPAGAGVAGPEAEAEPDPQVTVVLRVDRDGSPARSLPLLGHWRRTAEGPLQFTVDGDLLDGQVHLPTAGSILVWPRKAFGGIVGLHRISLDVSVGPTRIRVDGAVGPPPYWRGIALPGTADTARRSHDVLVSVDVLHLLGMWLDLNAAPTEG</sequence>